<dbReference type="GO" id="GO:0005737">
    <property type="term" value="C:cytoplasm"/>
    <property type="evidence" value="ECO:0007669"/>
    <property type="project" value="TreeGrafter"/>
</dbReference>
<organism evidence="3 4">
    <name type="scientific">Gymnopilus dilepis</name>
    <dbReference type="NCBI Taxonomy" id="231916"/>
    <lineage>
        <taxon>Eukaryota</taxon>
        <taxon>Fungi</taxon>
        <taxon>Dikarya</taxon>
        <taxon>Basidiomycota</taxon>
        <taxon>Agaricomycotina</taxon>
        <taxon>Agaricomycetes</taxon>
        <taxon>Agaricomycetidae</taxon>
        <taxon>Agaricales</taxon>
        <taxon>Agaricineae</taxon>
        <taxon>Hymenogastraceae</taxon>
        <taxon>Gymnopilus</taxon>
    </lineage>
</organism>
<evidence type="ECO:0008006" key="5">
    <source>
        <dbReference type="Google" id="ProtNLM"/>
    </source>
</evidence>
<dbReference type="EMBL" id="NHYE01000330">
    <property type="protein sequence ID" value="PPR06383.1"/>
    <property type="molecule type" value="Genomic_DNA"/>
</dbReference>
<dbReference type="PANTHER" id="PTHR14614:SF109">
    <property type="entry name" value="RIBOSOMAL LYSINE N-METHYLTRANSFERASE 5"/>
    <property type="match status" value="1"/>
</dbReference>
<keyword evidence="2" id="KW-0472">Membrane</keyword>
<protein>
    <recommendedName>
        <fullName evidence="5">Methyltransferase-domain-containing protein</fullName>
    </recommendedName>
</protein>
<keyword evidence="2" id="KW-0812">Transmembrane</keyword>
<dbReference type="Pfam" id="PF10294">
    <property type="entry name" value="Methyltransf_16"/>
    <property type="match status" value="2"/>
</dbReference>
<dbReference type="InterPro" id="IPR019410">
    <property type="entry name" value="Methyltransf_16"/>
</dbReference>
<dbReference type="GO" id="GO:0008757">
    <property type="term" value="F:S-adenosylmethionine-dependent methyltransferase activity"/>
    <property type="evidence" value="ECO:0007669"/>
    <property type="project" value="UniProtKB-ARBA"/>
</dbReference>
<dbReference type="Proteomes" id="UP000284706">
    <property type="component" value="Unassembled WGS sequence"/>
</dbReference>
<feature type="region of interest" description="Disordered" evidence="1">
    <location>
        <begin position="1"/>
        <end position="21"/>
    </location>
</feature>
<dbReference type="GO" id="GO:0005634">
    <property type="term" value="C:nucleus"/>
    <property type="evidence" value="ECO:0007669"/>
    <property type="project" value="TreeGrafter"/>
</dbReference>
<dbReference type="Gene3D" id="3.40.50.150">
    <property type="entry name" value="Vaccinia Virus protein VP39"/>
    <property type="match status" value="2"/>
</dbReference>
<evidence type="ECO:0000256" key="2">
    <source>
        <dbReference type="SAM" id="Phobius"/>
    </source>
</evidence>
<feature type="transmembrane region" description="Helical" evidence="2">
    <location>
        <begin position="559"/>
        <end position="585"/>
    </location>
</feature>
<proteinExistence type="predicted"/>
<gene>
    <name evidence="3" type="ORF">CVT26_004644</name>
</gene>
<accession>A0A409YTR3</accession>
<dbReference type="InterPro" id="IPR029063">
    <property type="entry name" value="SAM-dependent_MTases_sf"/>
</dbReference>
<dbReference type="AlphaFoldDB" id="A0A409YTR3"/>
<sequence>MGDTAADGIPSCRGPVLLPRDSERVTDADEEIFILYSEIQYGSPSQSSDNFRGLGYVDSHKDVLEIRFEIKNIAPPPASELVASTENKKHKARKASTKSLSQDKAVEIELWQDKTALRSRKGDTGSVLWKASMDFAQLILQQYYTRSSLALFDRENLNTLNVVELGSGTGLLSIALSPLVGHYTATDIGPLVPLIEKNVALNFPERTSRSRNNNTSIRGSNISVEELDWIALSAASPQQKIKLYDTASQPVDLLLAVDCIYHPSLIPPFLATIDYLAAPARTAVLVISELRAEDVMREFLVRDILKPSILFHVPHPMFFYISFLRPPPLQAPPYGTISITPQISNDLRTEPFTGSQDLYYSWALEPPNSSGSPSVTTKPAKLTTYRSSSAYKEIPLPVPSGVREGQKWRLILTGQAQAHGRLNPESVDLAYEAVGRVPFPVVSMPVLFQGKGSKGSSKQEMIERTYLIPFDSELEQGGKDTAEGERRVAALRFREKTSFDLDKKIWDSGIGQSSWLVQLKKDHSLVQDNVLLQDLKQTLFSEESKKVLELGTVHRISILWTHLLTGMLYLTGSGIGIVSAALAVLRSGFSTRTGQDCILATDVPSAMPLLMQNISTNEKYYLSGAPKPIVLDWDDEDLPEEVASLQNGFDAIVMADVTYNTSSFPSLCKTLSRLIKLGPKPPMILLGYKERDEAERKFWDMCKEIGIDFEKAGERKGAGGMPIEIWVGKVRI</sequence>
<evidence type="ECO:0000313" key="4">
    <source>
        <dbReference type="Proteomes" id="UP000284706"/>
    </source>
</evidence>
<name>A0A409YTR3_9AGAR</name>
<keyword evidence="4" id="KW-1185">Reference proteome</keyword>
<keyword evidence="2" id="KW-1133">Transmembrane helix</keyword>
<dbReference type="OrthoDB" id="413520at2759"/>
<comment type="caution">
    <text evidence="3">The sequence shown here is derived from an EMBL/GenBank/DDBJ whole genome shotgun (WGS) entry which is preliminary data.</text>
</comment>
<evidence type="ECO:0000256" key="1">
    <source>
        <dbReference type="SAM" id="MobiDB-lite"/>
    </source>
</evidence>
<reference evidence="3 4" key="1">
    <citation type="journal article" date="2018" name="Evol. Lett.">
        <title>Horizontal gene cluster transfer increased hallucinogenic mushroom diversity.</title>
        <authorList>
            <person name="Reynolds H.T."/>
            <person name="Vijayakumar V."/>
            <person name="Gluck-Thaler E."/>
            <person name="Korotkin H.B."/>
            <person name="Matheny P.B."/>
            <person name="Slot J.C."/>
        </authorList>
    </citation>
    <scope>NUCLEOTIDE SEQUENCE [LARGE SCALE GENOMIC DNA]</scope>
    <source>
        <strain evidence="3 4">SRW20</strain>
    </source>
</reference>
<dbReference type="InParanoid" id="A0A409YTR3"/>
<dbReference type="STRING" id="231916.A0A409YTR3"/>
<dbReference type="SUPFAM" id="SSF53335">
    <property type="entry name" value="S-adenosyl-L-methionine-dependent methyltransferases"/>
    <property type="match status" value="1"/>
</dbReference>
<dbReference type="PANTHER" id="PTHR14614">
    <property type="entry name" value="HEPATOCELLULAR CARCINOMA-ASSOCIATED ANTIGEN"/>
    <property type="match status" value="1"/>
</dbReference>
<evidence type="ECO:0000313" key="3">
    <source>
        <dbReference type="EMBL" id="PPR06383.1"/>
    </source>
</evidence>